<dbReference type="AlphaFoldDB" id="A0A0J8GVL8"/>
<gene>
    <name evidence="2" type="ORF">XM47_10030</name>
</gene>
<dbReference type="GO" id="GO:0005737">
    <property type="term" value="C:cytoplasm"/>
    <property type="evidence" value="ECO:0007669"/>
    <property type="project" value="TreeGrafter"/>
</dbReference>
<dbReference type="PANTHER" id="PTHR13774:SF32">
    <property type="entry name" value="ANTISENSE-ENHANCING SEQUENCE 1"/>
    <property type="match status" value="1"/>
</dbReference>
<sequence length="301" mass="33056">MAIKYYTVDVFTKNRFEGAQIAVVPEAEGLTEAQMLQIAGEFNLWRTVFVTQANFGVPKLRIFNQSREFEFGGHPTIAAIYCLAKTGVIKLSEGQNDFLLEEAHGKVPCSVLVKDGEAIFNQFETSARPEYDKFTPSADELGEMLSIDSYHFNVNGFTPMLVATQIPYLIVPVDSFESLKAARFNYDAWARSTAPATCANAILLFSGKNALSNSDFHCRLVGPVFGIHEDPPVGAAMPAFAGYLNQFPVYSELPVGFVAERGAHQGRKSFLHIEMLESLDGEIKVKMGGHAVLATEGKLLT</sequence>
<dbReference type="InterPro" id="IPR003719">
    <property type="entry name" value="Phenazine_PhzF-like"/>
</dbReference>
<dbReference type="PIRSF" id="PIRSF016184">
    <property type="entry name" value="PhzC_PhzF"/>
    <property type="match status" value="1"/>
</dbReference>
<dbReference type="OrthoDB" id="9788221at2"/>
<dbReference type="RefSeq" id="WP_048692167.1">
    <property type="nucleotide sequence ID" value="NZ_KQ130489.1"/>
</dbReference>
<reference evidence="2 3" key="1">
    <citation type="submission" date="2015-04" db="EMBL/GenBank/DDBJ databases">
        <title>Draft Genome Sequence of the Novel Agar-Digesting Marine Bacterium Q1.</title>
        <authorList>
            <person name="Li Y."/>
            <person name="Li D."/>
            <person name="Chen G."/>
            <person name="Du Z."/>
        </authorList>
    </citation>
    <scope>NUCLEOTIDE SEQUENCE [LARGE SCALE GENOMIC DNA]</scope>
    <source>
        <strain evidence="2 3">Q1</strain>
    </source>
</reference>
<evidence type="ECO:0000256" key="1">
    <source>
        <dbReference type="ARBA" id="ARBA00008270"/>
    </source>
</evidence>
<organism evidence="2 3">
    <name type="scientific">Catenovulum maritimum</name>
    <dbReference type="NCBI Taxonomy" id="1513271"/>
    <lineage>
        <taxon>Bacteria</taxon>
        <taxon>Pseudomonadati</taxon>
        <taxon>Pseudomonadota</taxon>
        <taxon>Gammaproteobacteria</taxon>
        <taxon>Alteromonadales</taxon>
        <taxon>Alteromonadaceae</taxon>
        <taxon>Catenovulum</taxon>
    </lineage>
</organism>
<dbReference type="PANTHER" id="PTHR13774">
    <property type="entry name" value="PHENAZINE BIOSYNTHESIS PROTEIN"/>
    <property type="match status" value="1"/>
</dbReference>
<dbReference type="Gene3D" id="3.10.310.10">
    <property type="entry name" value="Diaminopimelate Epimerase, Chain A, domain 1"/>
    <property type="match status" value="2"/>
</dbReference>
<comment type="similarity">
    <text evidence="1">Belongs to the PhzF family.</text>
</comment>
<dbReference type="GO" id="GO:0016853">
    <property type="term" value="F:isomerase activity"/>
    <property type="evidence" value="ECO:0007669"/>
    <property type="project" value="TreeGrafter"/>
</dbReference>
<accession>A0A0J8GVL8</accession>
<proteinExistence type="inferred from homology"/>
<dbReference type="Pfam" id="PF02567">
    <property type="entry name" value="PhzC-PhzF"/>
    <property type="match status" value="1"/>
</dbReference>
<evidence type="ECO:0000313" key="2">
    <source>
        <dbReference type="EMBL" id="KMT65354.1"/>
    </source>
</evidence>
<comment type="caution">
    <text evidence="2">The sequence shown here is derived from an EMBL/GenBank/DDBJ whole genome shotgun (WGS) entry which is preliminary data.</text>
</comment>
<keyword evidence="3" id="KW-1185">Reference proteome</keyword>
<dbReference type="NCBIfam" id="TIGR00654">
    <property type="entry name" value="PhzF_family"/>
    <property type="match status" value="1"/>
</dbReference>
<evidence type="ECO:0000313" key="3">
    <source>
        <dbReference type="Proteomes" id="UP000037600"/>
    </source>
</evidence>
<protein>
    <recommendedName>
        <fullName evidence="4">Phenazine biosynthesis protein PhzF</fullName>
    </recommendedName>
</protein>
<name>A0A0J8GVL8_9ALTE</name>
<dbReference type="Proteomes" id="UP000037600">
    <property type="component" value="Unassembled WGS sequence"/>
</dbReference>
<evidence type="ECO:0008006" key="4">
    <source>
        <dbReference type="Google" id="ProtNLM"/>
    </source>
</evidence>
<dbReference type="SUPFAM" id="SSF54506">
    <property type="entry name" value="Diaminopimelate epimerase-like"/>
    <property type="match status" value="1"/>
</dbReference>
<dbReference type="EMBL" id="LAZL01000012">
    <property type="protein sequence ID" value="KMT65354.1"/>
    <property type="molecule type" value="Genomic_DNA"/>
</dbReference>